<evidence type="ECO:0000256" key="3">
    <source>
        <dbReference type="ARBA" id="ARBA00022833"/>
    </source>
</evidence>
<dbReference type="PANTHER" id="PTHR15898:SF13">
    <property type="entry name" value="BIFUNCTIONAL APOPTOSIS REGULATOR"/>
    <property type="match status" value="1"/>
</dbReference>
<feature type="region of interest" description="Disordered" evidence="5">
    <location>
        <begin position="1"/>
        <end position="30"/>
    </location>
</feature>
<name>A0AAV9J5K6_9PEZI</name>
<dbReference type="CDD" id="cd16568">
    <property type="entry name" value="RING-HC_ScPSH1-like"/>
    <property type="match status" value="1"/>
</dbReference>
<dbReference type="PROSITE" id="PS00518">
    <property type="entry name" value="ZF_RING_1"/>
    <property type="match status" value="1"/>
</dbReference>
<dbReference type="InterPro" id="IPR018957">
    <property type="entry name" value="Znf_C3HC4_RING-type"/>
</dbReference>
<evidence type="ECO:0000313" key="7">
    <source>
        <dbReference type="EMBL" id="KAK4540312.1"/>
    </source>
</evidence>
<dbReference type="GO" id="GO:0043161">
    <property type="term" value="P:proteasome-mediated ubiquitin-dependent protein catabolic process"/>
    <property type="evidence" value="ECO:0007669"/>
    <property type="project" value="TreeGrafter"/>
</dbReference>
<evidence type="ECO:0000256" key="2">
    <source>
        <dbReference type="ARBA" id="ARBA00022771"/>
    </source>
</evidence>
<dbReference type="EMBL" id="JAVFHQ010000070">
    <property type="protein sequence ID" value="KAK4540312.1"/>
    <property type="molecule type" value="Genomic_DNA"/>
</dbReference>
<dbReference type="SUPFAM" id="SSF57850">
    <property type="entry name" value="RING/U-box"/>
    <property type="match status" value="1"/>
</dbReference>
<dbReference type="Pfam" id="PF00097">
    <property type="entry name" value="zf-C3HC4"/>
    <property type="match status" value="1"/>
</dbReference>
<dbReference type="GO" id="GO:0061630">
    <property type="term" value="F:ubiquitin protein ligase activity"/>
    <property type="evidence" value="ECO:0007669"/>
    <property type="project" value="TreeGrafter"/>
</dbReference>
<gene>
    <name evidence="7" type="ORF">LTR36_009624</name>
</gene>
<feature type="region of interest" description="Disordered" evidence="5">
    <location>
        <begin position="300"/>
        <end position="518"/>
    </location>
</feature>
<keyword evidence="8" id="KW-1185">Reference proteome</keyword>
<dbReference type="InterPro" id="IPR001841">
    <property type="entry name" value="Znf_RING"/>
</dbReference>
<evidence type="ECO:0000259" key="6">
    <source>
        <dbReference type="PROSITE" id="PS50089"/>
    </source>
</evidence>
<reference evidence="7 8" key="1">
    <citation type="submission" date="2021-11" db="EMBL/GenBank/DDBJ databases">
        <title>Black yeast isolated from Biological Soil Crust.</title>
        <authorList>
            <person name="Kurbessoian T."/>
        </authorList>
    </citation>
    <scope>NUCLEOTIDE SEQUENCE [LARGE SCALE GENOMIC DNA]</scope>
    <source>
        <strain evidence="7 8">CCFEE 5522</strain>
    </source>
</reference>
<evidence type="ECO:0000313" key="8">
    <source>
        <dbReference type="Proteomes" id="UP001324427"/>
    </source>
</evidence>
<dbReference type="InterPro" id="IPR017907">
    <property type="entry name" value="Znf_RING_CS"/>
</dbReference>
<proteinExistence type="predicted"/>
<organism evidence="7 8">
    <name type="scientific">Oleoguttula mirabilis</name>
    <dbReference type="NCBI Taxonomy" id="1507867"/>
    <lineage>
        <taxon>Eukaryota</taxon>
        <taxon>Fungi</taxon>
        <taxon>Dikarya</taxon>
        <taxon>Ascomycota</taxon>
        <taxon>Pezizomycotina</taxon>
        <taxon>Dothideomycetes</taxon>
        <taxon>Dothideomycetidae</taxon>
        <taxon>Mycosphaerellales</taxon>
        <taxon>Teratosphaeriaceae</taxon>
        <taxon>Oleoguttula</taxon>
    </lineage>
</organism>
<dbReference type="PANTHER" id="PTHR15898">
    <property type="entry name" value="BIFUNCTIONAL APOPTOSIS REGULATOR"/>
    <property type="match status" value="1"/>
</dbReference>
<evidence type="ECO:0000256" key="5">
    <source>
        <dbReference type="SAM" id="MobiDB-lite"/>
    </source>
</evidence>
<keyword evidence="1" id="KW-0479">Metal-binding</keyword>
<keyword evidence="2 4" id="KW-0863">Zinc-finger</keyword>
<sequence length="518" mass="56589">MATIVPGFMHPEGRDRKRLKSNRAGDMVPTAPAKVPVTASTSASAGESSLTAAAHVHDSSCHHEAALKTLHADIDAMRSLVTCQICHRFMYEPYALSCGHTYCYTCLSQWLGNNRKKTCPDCRTVIRQQPTPSYVIRELVLIFVGRTQLLPDGETSEEHHTMAKDEAEMVAKDKANLDPRNGGLFKGSFQRDGLPLLPIHDPGDRVDRCPHCHWEIEDGYCNQCGLPVGDGFSEFDDDDESVSSEEELDDDLISHHGGDAHGLDGLEHDFEVDYDEFDDSEDDIDPDLFGAAFGAPPGHVHLPAGRHVRRARSPVAISSGSEDESEDDDEHDPSMEGFIDYDEPRSDDQNRVATYDSDDTELQEVASRSNRPRGHVVISDDSDEDHPTRAGAITVDSSDDDGPIAASNQRNPRVRVILGRRPVAISSDEGSSDDESEVGHEVESAVGGFSPLQQDGASDSFDENGAREQYDESEAPSSVVGAAGHTVWSDERGESENDVDEDSENGWGPHNSAARRTQ</sequence>
<dbReference type="Proteomes" id="UP001324427">
    <property type="component" value="Unassembled WGS sequence"/>
</dbReference>
<accession>A0AAV9J5K6</accession>
<dbReference type="AlphaFoldDB" id="A0AAV9J5K6"/>
<evidence type="ECO:0000256" key="4">
    <source>
        <dbReference type="PROSITE-ProRule" id="PRU00175"/>
    </source>
</evidence>
<evidence type="ECO:0000256" key="1">
    <source>
        <dbReference type="ARBA" id="ARBA00022723"/>
    </source>
</evidence>
<dbReference type="SMART" id="SM00184">
    <property type="entry name" value="RING"/>
    <property type="match status" value="1"/>
</dbReference>
<dbReference type="InterPro" id="IPR013083">
    <property type="entry name" value="Znf_RING/FYVE/PHD"/>
</dbReference>
<feature type="compositionally biased region" description="Acidic residues" evidence="5">
    <location>
        <begin position="321"/>
        <end position="331"/>
    </location>
</feature>
<dbReference type="PROSITE" id="PS50089">
    <property type="entry name" value="ZF_RING_2"/>
    <property type="match status" value="1"/>
</dbReference>
<feature type="domain" description="RING-type" evidence="6">
    <location>
        <begin position="83"/>
        <end position="123"/>
    </location>
</feature>
<protein>
    <recommendedName>
        <fullName evidence="6">RING-type domain-containing protein</fullName>
    </recommendedName>
</protein>
<dbReference type="Gene3D" id="3.30.40.10">
    <property type="entry name" value="Zinc/RING finger domain, C3HC4 (zinc finger)"/>
    <property type="match status" value="1"/>
</dbReference>
<dbReference type="GO" id="GO:0005634">
    <property type="term" value="C:nucleus"/>
    <property type="evidence" value="ECO:0007669"/>
    <property type="project" value="TreeGrafter"/>
</dbReference>
<comment type="caution">
    <text evidence="7">The sequence shown here is derived from an EMBL/GenBank/DDBJ whole genome shotgun (WGS) entry which is preliminary data.</text>
</comment>
<keyword evidence="3" id="KW-0862">Zinc</keyword>
<dbReference type="GO" id="GO:0008270">
    <property type="term" value="F:zinc ion binding"/>
    <property type="evidence" value="ECO:0007669"/>
    <property type="project" value="UniProtKB-KW"/>
</dbReference>